<keyword evidence="2" id="KW-1185">Reference proteome</keyword>
<evidence type="ECO:0000313" key="2">
    <source>
        <dbReference type="Proteomes" id="UP000186955"/>
    </source>
</evidence>
<dbReference type="AlphaFoldDB" id="A0A1Q5TCE6"/>
<gene>
    <name evidence="1" type="ORF">PENSUB_9823</name>
</gene>
<dbReference type="Proteomes" id="UP000186955">
    <property type="component" value="Unassembled WGS sequence"/>
</dbReference>
<comment type="caution">
    <text evidence="1">The sequence shown here is derived from an EMBL/GenBank/DDBJ whole genome shotgun (WGS) entry which is preliminary data.</text>
</comment>
<dbReference type="EMBL" id="MNBE01000683">
    <property type="protein sequence ID" value="OKO97897.1"/>
    <property type="molecule type" value="Genomic_DNA"/>
</dbReference>
<sequence length="224" mass="25175">MSALHQTHLQPGRYIPDHTSFNLAELDMLLGNSTVADASQCFLRDKSWNSAATLSPYPSNMDAEFSFNDLSHFRSIDDLHSQSIHGPTTQHTDCLSSMYGFNKNITDDGIERTANHQVHEESQVDFAMAFSNQISGYSNDKSRRESYLEDSVKSDPAYRCKNPQGDKDGDYSKTAEICAEISNGASMCYCYGAAEHYCYLKNSENMQQFLDYCKADAPWYPTAC</sequence>
<organism evidence="1 2">
    <name type="scientific">Penicillium subrubescens</name>
    <dbReference type="NCBI Taxonomy" id="1316194"/>
    <lineage>
        <taxon>Eukaryota</taxon>
        <taxon>Fungi</taxon>
        <taxon>Dikarya</taxon>
        <taxon>Ascomycota</taxon>
        <taxon>Pezizomycotina</taxon>
        <taxon>Eurotiomycetes</taxon>
        <taxon>Eurotiomycetidae</taxon>
        <taxon>Eurotiales</taxon>
        <taxon>Aspergillaceae</taxon>
        <taxon>Penicillium</taxon>
    </lineage>
</organism>
<reference evidence="1 2" key="1">
    <citation type="submission" date="2016-10" db="EMBL/GenBank/DDBJ databases">
        <title>Genome sequence of the ascomycete fungus Penicillium subrubescens.</title>
        <authorList>
            <person name="De Vries R.P."/>
            <person name="Peng M."/>
            <person name="Dilokpimol A."/>
            <person name="Hilden K."/>
            <person name="Makela M.R."/>
            <person name="Grigoriev I."/>
            <person name="Riley R."/>
            <person name="Granchi Z."/>
        </authorList>
    </citation>
    <scope>NUCLEOTIDE SEQUENCE [LARGE SCALE GENOMIC DNA]</scope>
    <source>
        <strain evidence="1 2">CBS 132785</strain>
    </source>
</reference>
<accession>A0A1Q5TCE6</accession>
<protein>
    <submittedName>
        <fullName evidence="1">Uncharacterized protein</fullName>
    </submittedName>
</protein>
<proteinExistence type="predicted"/>
<evidence type="ECO:0000313" key="1">
    <source>
        <dbReference type="EMBL" id="OKO97897.1"/>
    </source>
</evidence>
<name>A0A1Q5TCE6_9EURO</name>